<organism evidence="2">
    <name type="scientific">Nothobranchius kuhntae</name>
    <name type="common">Beira killifish</name>
    <dbReference type="NCBI Taxonomy" id="321403"/>
    <lineage>
        <taxon>Eukaryota</taxon>
        <taxon>Metazoa</taxon>
        <taxon>Chordata</taxon>
        <taxon>Craniata</taxon>
        <taxon>Vertebrata</taxon>
        <taxon>Euteleostomi</taxon>
        <taxon>Actinopterygii</taxon>
        <taxon>Neopterygii</taxon>
        <taxon>Teleostei</taxon>
        <taxon>Neoteleostei</taxon>
        <taxon>Acanthomorphata</taxon>
        <taxon>Ovalentaria</taxon>
        <taxon>Atherinomorphae</taxon>
        <taxon>Cyprinodontiformes</taxon>
        <taxon>Nothobranchiidae</taxon>
        <taxon>Nothobranchius</taxon>
    </lineage>
</organism>
<feature type="non-terminal residue" evidence="2">
    <location>
        <position position="1"/>
    </location>
</feature>
<reference evidence="2" key="1">
    <citation type="submission" date="2016-05" db="EMBL/GenBank/DDBJ databases">
        <authorList>
            <person name="Lavstsen T."/>
            <person name="Jespersen J.S."/>
        </authorList>
    </citation>
    <scope>NUCLEOTIDE SEQUENCE</scope>
    <source>
        <tissue evidence="2">Brain</tissue>
    </source>
</reference>
<evidence type="ECO:0000313" key="2">
    <source>
        <dbReference type="EMBL" id="SBQ90730.1"/>
    </source>
</evidence>
<proteinExistence type="predicted"/>
<feature type="non-terminal residue" evidence="2">
    <location>
        <position position="61"/>
    </location>
</feature>
<protein>
    <submittedName>
        <fullName evidence="2">Uncharacterized protein</fullName>
    </submittedName>
</protein>
<sequence length="61" mass="6101">NPADLFSHGQSGTKRARGLGGQGQDSVMSPKTDLTFGVEVAAGNRARLAGRAGPGVAGHGR</sequence>
<name>A0A1A8I1E2_NOTKU</name>
<reference evidence="2" key="2">
    <citation type="submission" date="2016-06" db="EMBL/GenBank/DDBJ databases">
        <title>The genome of a short-lived fish provides insights into sex chromosome evolution and the genetic control of aging.</title>
        <authorList>
            <person name="Reichwald K."/>
            <person name="Felder M."/>
            <person name="Petzold A."/>
            <person name="Koch P."/>
            <person name="Groth M."/>
            <person name="Platzer M."/>
        </authorList>
    </citation>
    <scope>NUCLEOTIDE SEQUENCE</scope>
    <source>
        <tissue evidence="2">Brain</tissue>
    </source>
</reference>
<gene>
    <name evidence="2" type="primary">Nfu_g_1_018835</name>
</gene>
<dbReference type="AlphaFoldDB" id="A0A1A8I1E2"/>
<feature type="region of interest" description="Disordered" evidence="1">
    <location>
        <begin position="1"/>
        <end position="30"/>
    </location>
</feature>
<dbReference type="EMBL" id="HAED01004700">
    <property type="protein sequence ID" value="SBQ90730.1"/>
    <property type="molecule type" value="Transcribed_RNA"/>
</dbReference>
<evidence type="ECO:0000256" key="1">
    <source>
        <dbReference type="SAM" id="MobiDB-lite"/>
    </source>
</evidence>
<accession>A0A1A8I1E2</accession>